<dbReference type="Proteomes" id="UP000712600">
    <property type="component" value="Unassembled WGS sequence"/>
</dbReference>
<organism evidence="2 3">
    <name type="scientific">Brassica cretica</name>
    <name type="common">Mustard</name>
    <dbReference type="NCBI Taxonomy" id="69181"/>
    <lineage>
        <taxon>Eukaryota</taxon>
        <taxon>Viridiplantae</taxon>
        <taxon>Streptophyta</taxon>
        <taxon>Embryophyta</taxon>
        <taxon>Tracheophyta</taxon>
        <taxon>Spermatophyta</taxon>
        <taxon>Magnoliopsida</taxon>
        <taxon>eudicotyledons</taxon>
        <taxon>Gunneridae</taxon>
        <taxon>Pentapetalae</taxon>
        <taxon>rosids</taxon>
        <taxon>malvids</taxon>
        <taxon>Brassicales</taxon>
        <taxon>Brassicaceae</taxon>
        <taxon>Brassiceae</taxon>
        <taxon>Brassica</taxon>
    </lineage>
</organism>
<dbReference type="EMBL" id="QGKX02001290">
    <property type="protein sequence ID" value="KAF3541438.1"/>
    <property type="molecule type" value="Genomic_DNA"/>
</dbReference>
<dbReference type="AlphaFoldDB" id="A0A8S9QRW8"/>
<proteinExistence type="predicted"/>
<keyword evidence="1" id="KW-0812">Transmembrane</keyword>
<protein>
    <submittedName>
        <fullName evidence="2">Uncharacterized protein</fullName>
    </submittedName>
</protein>
<reference evidence="2" key="1">
    <citation type="submission" date="2019-12" db="EMBL/GenBank/DDBJ databases">
        <title>Genome sequencing and annotation of Brassica cretica.</title>
        <authorList>
            <person name="Studholme D.J."/>
            <person name="Sarris P."/>
        </authorList>
    </citation>
    <scope>NUCLEOTIDE SEQUENCE</scope>
    <source>
        <strain evidence="2">PFS-109/04</strain>
        <tissue evidence="2">Leaf</tissue>
    </source>
</reference>
<sequence>MQVFQIWKTSGLEDFQTTSTRLPGSLVDDFQEVFRRIILSCLSFIIDLSVLILIRWFSSSTWIYLDQTLEDLLELPDDFKEVFQTTSKKSSRRLPGGLLAGSFSISSGV</sequence>
<name>A0A8S9QRW8_BRACR</name>
<evidence type="ECO:0000256" key="1">
    <source>
        <dbReference type="SAM" id="Phobius"/>
    </source>
</evidence>
<keyword evidence="1" id="KW-1133">Transmembrane helix</keyword>
<comment type="caution">
    <text evidence="2">The sequence shown here is derived from an EMBL/GenBank/DDBJ whole genome shotgun (WGS) entry which is preliminary data.</text>
</comment>
<evidence type="ECO:0000313" key="2">
    <source>
        <dbReference type="EMBL" id="KAF3541438.1"/>
    </source>
</evidence>
<gene>
    <name evidence="2" type="ORF">F2Q69_00019807</name>
</gene>
<evidence type="ECO:0000313" key="3">
    <source>
        <dbReference type="Proteomes" id="UP000712600"/>
    </source>
</evidence>
<accession>A0A8S9QRW8</accession>
<feature type="transmembrane region" description="Helical" evidence="1">
    <location>
        <begin position="37"/>
        <end position="57"/>
    </location>
</feature>
<keyword evidence="1" id="KW-0472">Membrane</keyword>